<evidence type="ECO:0000256" key="1">
    <source>
        <dbReference type="SAM" id="MobiDB-lite"/>
    </source>
</evidence>
<name>K9GPK6_9PROT</name>
<sequence length="208" mass="22166">MGGFASLPPLDTIEDFERLMDSGNLPPGRPSKALLDSLPTPPPPKPMTWVDDGAGEPVPPSWMKTPGRDWYRVVFDDGTEMSAAEYRAWRKKTGTYAPPTAVTADGRVVAAASDGPAERKAPAPAAPDPAPVSPQPDNAAPPQGAEPSPNPASAAPAGPTPQDDRRRRMRAREEAEAARRRTVATSWRGVLTPPPGAPERRRKTLLGE</sequence>
<dbReference type="STRING" id="1238182.C882_1981"/>
<organism evidence="2 3">
    <name type="scientific">Caenispirillum salinarum AK4</name>
    <dbReference type="NCBI Taxonomy" id="1238182"/>
    <lineage>
        <taxon>Bacteria</taxon>
        <taxon>Pseudomonadati</taxon>
        <taxon>Pseudomonadota</taxon>
        <taxon>Alphaproteobacteria</taxon>
        <taxon>Rhodospirillales</taxon>
        <taxon>Novispirillaceae</taxon>
        <taxon>Caenispirillum</taxon>
    </lineage>
</organism>
<feature type="region of interest" description="Disordered" evidence="1">
    <location>
        <begin position="90"/>
        <end position="208"/>
    </location>
</feature>
<dbReference type="EMBL" id="ANHY01000021">
    <property type="protein sequence ID" value="EKV27052.1"/>
    <property type="molecule type" value="Genomic_DNA"/>
</dbReference>
<evidence type="ECO:0000313" key="3">
    <source>
        <dbReference type="Proteomes" id="UP000009881"/>
    </source>
</evidence>
<proteinExistence type="predicted"/>
<gene>
    <name evidence="2" type="ORF">C882_1981</name>
</gene>
<evidence type="ECO:0000313" key="2">
    <source>
        <dbReference type="EMBL" id="EKV27052.1"/>
    </source>
</evidence>
<feature type="region of interest" description="Disordered" evidence="1">
    <location>
        <begin position="19"/>
        <end position="66"/>
    </location>
</feature>
<comment type="caution">
    <text evidence="2">The sequence shown here is derived from an EMBL/GenBank/DDBJ whole genome shotgun (WGS) entry which is preliminary data.</text>
</comment>
<keyword evidence="3" id="KW-1185">Reference proteome</keyword>
<feature type="compositionally biased region" description="Pro residues" evidence="1">
    <location>
        <begin position="124"/>
        <end position="134"/>
    </location>
</feature>
<feature type="compositionally biased region" description="Low complexity" evidence="1">
    <location>
        <begin position="145"/>
        <end position="157"/>
    </location>
</feature>
<dbReference type="RefSeq" id="WP_009542377.1">
    <property type="nucleotide sequence ID" value="NZ_ANHY01000021.1"/>
</dbReference>
<reference evidence="2 3" key="1">
    <citation type="journal article" date="2013" name="Genome Announc.">
        <title>Draft Genome Sequence of an Alphaproteobacterium, Caenispirillum salinarum AK4(T), Isolated from a Solar Saltern.</title>
        <authorList>
            <person name="Khatri I."/>
            <person name="Singh A."/>
            <person name="Korpole S."/>
            <person name="Pinnaka A.K."/>
            <person name="Subramanian S."/>
        </authorList>
    </citation>
    <scope>NUCLEOTIDE SEQUENCE [LARGE SCALE GENOMIC DNA]</scope>
    <source>
        <strain evidence="2 3">AK4</strain>
    </source>
</reference>
<accession>K9GPK6</accession>
<feature type="compositionally biased region" description="Basic and acidic residues" evidence="1">
    <location>
        <begin position="162"/>
        <end position="179"/>
    </location>
</feature>
<dbReference type="Proteomes" id="UP000009881">
    <property type="component" value="Unassembled WGS sequence"/>
</dbReference>
<dbReference type="AlphaFoldDB" id="K9GPK6"/>
<protein>
    <submittedName>
        <fullName evidence="2">Uncharacterized protein</fullName>
    </submittedName>
</protein>